<protein>
    <submittedName>
        <fullName evidence="1">Glutaminyl-peptide cyclotransferase</fullName>
    </submittedName>
</protein>
<evidence type="ECO:0000313" key="2">
    <source>
        <dbReference type="Proteomes" id="UP001143362"/>
    </source>
</evidence>
<proteinExistence type="predicted"/>
<dbReference type="PANTHER" id="PTHR31270:SF1">
    <property type="entry name" value="GLUTAMINYL-PEPTIDE CYCLOTRANSFERASE"/>
    <property type="match status" value="1"/>
</dbReference>
<dbReference type="PANTHER" id="PTHR31270">
    <property type="entry name" value="GLUTAMINYL-PEPTIDE CYCLOTRANSFERASE"/>
    <property type="match status" value="1"/>
</dbReference>
<gene>
    <name evidence="1" type="ORF">EYC98_01215</name>
</gene>
<dbReference type="Proteomes" id="UP001143362">
    <property type="component" value="Unassembled WGS sequence"/>
</dbReference>
<organism evidence="1 2">
    <name type="scientific">Candidatus Litorirhabdus singularis</name>
    <dbReference type="NCBI Taxonomy" id="2518993"/>
    <lineage>
        <taxon>Bacteria</taxon>
        <taxon>Pseudomonadati</taxon>
        <taxon>Pseudomonadota</taxon>
        <taxon>Gammaproteobacteria</taxon>
        <taxon>Cellvibrionales</taxon>
        <taxon>Halieaceae</taxon>
        <taxon>Candidatus Litorirhabdus</taxon>
    </lineage>
</organism>
<dbReference type="InterPro" id="IPR007788">
    <property type="entry name" value="QCT"/>
</dbReference>
<dbReference type="SUPFAM" id="SSF63825">
    <property type="entry name" value="YWTD domain"/>
    <property type="match status" value="1"/>
</dbReference>
<dbReference type="Pfam" id="PF05096">
    <property type="entry name" value="Glu_cyclase_2"/>
    <property type="match status" value="1"/>
</dbReference>
<accession>A0ABT3TBS8</accession>
<comment type="caution">
    <text evidence="1">The sequence shown here is derived from an EMBL/GenBank/DDBJ whole genome shotgun (WGS) entry which is preliminary data.</text>
</comment>
<dbReference type="EMBL" id="SHNN01000001">
    <property type="protein sequence ID" value="MCX2979474.1"/>
    <property type="molecule type" value="Genomic_DNA"/>
</dbReference>
<name>A0ABT3TBS8_9GAMM</name>
<sequence>MASGTVTGADKVVTYRYDIVASYPHDRGAFTQGLLFSKGKLYESTGKYGSSSLREVELASGLVLRRQLLAQKDFGEGLALIDKTLVQLTWTSGHGYLWDIDSFEPRGKMPLLYNKPSRGKDPQPWGLCFDGERLILSDGSEHLFMLDPHSFQPLGKTTVTLRGRPLRRLNELECIDGKVYANIWYSDQIAIINPDTGQVEGLVDLSTLYPLQRRRSRHDVLNGIAWDSAEKRLFITGKHWPKLYHIELRAPAD</sequence>
<evidence type="ECO:0000313" key="1">
    <source>
        <dbReference type="EMBL" id="MCX2979474.1"/>
    </source>
</evidence>
<keyword evidence="2" id="KW-1185">Reference proteome</keyword>
<reference evidence="1" key="1">
    <citation type="submission" date="2019-02" db="EMBL/GenBank/DDBJ databases">
        <authorList>
            <person name="Li S.-H."/>
        </authorList>
    </citation>
    <scope>NUCLEOTIDE SEQUENCE</scope>
    <source>
        <strain evidence="1">IMCC14734</strain>
    </source>
</reference>